<reference evidence="13" key="1">
    <citation type="journal article" date="2017" name="Biotechnol. Biofuels">
        <title>Evaluation of environmental bacterial communities as a factor affecting the growth of duckweed Lemna minor.</title>
        <authorList>
            <person name="Ishizawa H."/>
            <person name="Kuroda M."/>
            <person name="Morikawa M."/>
            <person name="Ike M."/>
        </authorList>
    </citation>
    <scope>NUCLEOTIDE SEQUENCE [LARGE SCALE GENOMIC DNA]</scope>
    <source>
        <strain evidence="13">H3</strain>
    </source>
</reference>
<dbReference type="Gene3D" id="3.30.70.260">
    <property type="match status" value="1"/>
</dbReference>
<dbReference type="Proteomes" id="UP000198290">
    <property type="component" value="Chromosome"/>
</dbReference>
<dbReference type="EMBL" id="AP018823">
    <property type="protein sequence ID" value="BBF86029.1"/>
    <property type="molecule type" value="Genomic_DNA"/>
</dbReference>
<keyword evidence="9" id="KW-0997">Cell inner membrane</keyword>
<keyword evidence="6 9" id="KW-1133">Transmembrane helix</keyword>
<evidence type="ECO:0000256" key="4">
    <source>
        <dbReference type="ARBA" id="ARBA00022475"/>
    </source>
</evidence>
<sequence>MRWQFHQDVIASRYQYACPKPSPQEGSMHFDFSVFTHSFIALLTAFLLGSAIGYERQVRQRTAGLRTNALVAVGAAAFVDLAMRLNGHEGATHVVAYVVSGVGFLGAGTIMKEGLNVRGLNTAATLWGSAAAGACAGAGLLDAALLAAIFVLAANTLLRPVVNSINRTPLDDEHSEVTYQLCVISAEEQQKLAFTLIDQLLEQAQYPLGDVNVEPFGDDDVEITATLLSTSADSEVLEQIAAQLTAMPYIKQAYWNQSITE</sequence>
<dbReference type="Pfam" id="PF02308">
    <property type="entry name" value="MgtC"/>
    <property type="match status" value="1"/>
</dbReference>
<comment type="subcellular location">
    <subcellularLocation>
        <location evidence="9">Cell inner membrane</location>
        <topology evidence="9">Multi-pass membrane protein</topology>
    </subcellularLocation>
    <subcellularLocation>
        <location evidence="1">Cell membrane</location>
        <topology evidence="1">Multi-pass membrane protein</topology>
    </subcellularLocation>
</comment>
<feature type="transmembrane region" description="Helical" evidence="9">
    <location>
        <begin position="123"/>
        <end position="154"/>
    </location>
</feature>
<dbReference type="InterPro" id="IPR049177">
    <property type="entry name" value="MgtC_SapB_SrpB_YhiD_N"/>
</dbReference>
<feature type="domain" description="MgtC-like C-terminal" evidence="11">
    <location>
        <begin position="179"/>
        <end position="255"/>
    </location>
</feature>
<evidence type="ECO:0000256" key="3">
    <source>
        <dbReference type="ARBA" id="ARBA00013833"/>
    </source>
</evidence>
<reference evidence="12 13" key="2">
    <citation type="journal article" date="2017" name="Genome Announc.">
        <title>Draft genome sequence of Aquitalea magnusonii strain H3, a plant growth-promoting bacterium of duckweed Lemna minor.</title>
        <authorList>
            <person name="Ishizawa H."/>
            <person name="Kuroda M."/>
            <person name="Ike M."/>
        </authorList>
    </citation>
    <scope>NUCLEOTIDE SEQUENCE [LARGE SCALE GENOMIC DNA]</scope>
    <source>
        <strain evidence="12 13">H3</strain>
    </source>
</reference>
<evidence type="ECO:0000313" key="13">
    <source>
        <dbReference type="Proteomes" id="UP000198290"/>
    </source>
</evidence>
<dbReference type="PANTHER" id="PTHR33778">
    <property type="entry name" value="PROTEIN MGTC"/>
    <property type="match status" value="1"/>
</dbReference>
<name>A0A3G9GHD1_9NEIS</name>
<evidence type="ECO:0000256" key="2">
    <source>
        <dbReference type="ARBA" id="ARBA00009298"/>
    </source>
</evidence>
<dbReference type="PANTHER" id="PTHR33778:SF3">
    <property type="entry name" value="PROTEIN MGTC"/>
    <property type="match status" value="1"/>
</dbReference>
<feature type="domain" description="MgtC/SapB/SrpB/YhiD N-terminal" evidence="10">
    <location>
        <begin position="42"/>
        <end position="162"/>
    </location>
</feature>
<accession>A0A3G9GHD1</accession>
<feature type="transmembrane region" description="Helical" evidence="9">
    <location>
        <begin position="91"/>
        <end position="111"/>
    </location>
</feature>
<keyword evidence="4" id="KW-1003">Cell membrane</keyword>
<dbReference type="InterPro" id="IPR003416">
    <property type="entry name" value="MgtC/SapB/SrpB/YhiD_fam"/>
</dbReference>
<keyword evidence="5 9" id="KW-0812">Transmembrane</keyword>
<evidence type="ECO:0000256" key="8">
    <source>
        <dbReference type="ARBA" id="ARBA00025369"/>
    </source>
</evidence>
<evidence type="ECO:0000313" key="12">
    <source>
        <dbReference type="EMBL" id="BBF86029.1"/>
    </source>
</evidence>
<dbReference type="Pfam" id="PF21770">
    <property type="entry name" value="MgtC_SapB_C"/>
    <property type="match status" value="1"/>
</dbReference>
<evidence type="ECO:0000259" key="11">
    <source>
        <dbReference type="Pfam" id="PF21770"/>
    </source>
</evidence>
<dbReference type="PRINTS" id="PR01837">
    <property type="entry name" value="MGTCSAPBPROT"/>
</dbReference>
<comment type="similarity">
    <text evidence="2 9">Belongs to the MgtC/SapB family.</text>
</comment>
<evidence type="ECO:0000256" key="5">
    <source>
        <dbReference type="ARBA" id="ARBA00022692"/>
    </source>
</evidence>
<keyword evidence="7 9" id="KW-0472">Membrane</keyword>
<feature type="transmembrane region" description="Helical" evidence="9">
    <location>
        <begin position="32"/>
        <end position="53"/>
    </location>
</feature>
<evidence type="ECO:0000256" key="7">
    <source>
        <dbReference type="ARBA" id="ARBA00023136"/>
    </source>
</evidence>
<dbReference type="GO" id="GO:0005886">
    <property type="term" value="C:plasma membrane"/>
    <property type="evidence" value="ECO:0007669"/>
    <property type="project" value="UniProtKB-SubCell"/>
</dbReference>
<evidence type="ECO:0000256" key="1">
    <source>
        <dbReference type="ARBA" id="ARBA00004651"/>
    </source>
</evidence>
<proteinExistence type="inferred from homology"/>
<reference evidence="13" key="3">
    <citation type="journal article" date="2017" name="Plant Physiol. Biochem.">
        <title>Differential oxidative and antioxidative response of duckweed Lemna minor toward plant growth promoting/inhibiting bacteria.</title>
        <authorList>
            <person name="Ishizawa H."/>
            <person name="Kuroda M."/>
            <person name="Morikawa M."/>
            <person name="Ike M."/>
        </authorList>
    </citation>
    <scope>NUCLEOTIDE SEQUENCE [LARGE SCALE GENOMIC DNA]</scope>
    <source>
        <strain evidence="13">H3</strain>
    </source>
</reference>
<dbReference type="AlphaFoldDB" id="A0A3G9GHD1"/>
<evidence type="ECO:0000256" key="6">
    <source>
        <dbReference type="ARBA" id="ARBA00022989"/>
    </source>
</evidence>
<keyword evidence="13" id="KW-1185">Reference proteome</keyword>
<comment type="function">
    <text evidence="8">Virulence factor required for growth in low Mg(2+) medium and for intramacrophage survival. May be involved in regulating membrane potential by activating Na(+)/K(+)-ATPase.</text>
</comment>
<evidence type="ECO:0000256" key="9">
    <source>
        <dbReference type="RuleBase" id="RU365041"/>
    </source>
</evidence>
<dbReference type="KEGG" id="amah:DLM_2420"/>
<organism evidence="12 13">
    <name type="scientific">Aquitalea magnusonii</name>
    <dbReference type="NCBI Taxonomy" id="332411"/>
    <lineage>
        <taxon>Bacteria</taxon>
        <taxon>Pseudomonadati</taxon>
        <taxon>Pseudomonadota</taxon>
        <taxon>Betaproteobacteria</taxon>
        <taxon>Neisseriales</taxon>
        <taxon>Chromobacteriaceae</taxon>
        <taxon>Aquitalea</taxon>
    </lineage>
</organism>
<evidence type="ECO:0000259" key="10">
    <source>
        <dbReference type="Pfam" id="PF02308"/>
    </source>
</evidence>
<protein>
    <recommendedName>
        <fullName evidence="3 9">Protein MgtC</fullName>
    </recommendedName>
</protein>
<gene>
    <name evidence="12" type="ORF">DLM_2420</name>
</gene>
<dbReference type="InterPro" id="IPR048640">
    <property type="entry name" value="MgtC-like_C"/>
</dbReference>